<dbReference type="CDD" id="cd16913">
    <property type="entry name" value="YkuD_like"/>
    <property type="match status" value="1"/>
</dbReference>
<comment type="similarity">
    <text evidence="2">Belongs to the YkuD family.</text>
</comment>
<dbReference type="Gene3D" id="2.40.440.10">
    <property type="entry name" value="L,D-transpeptidase catalytic domain-like"/>
    <property type="match status" value="1"/>
</dbReference>
<dbReference type="InterPro" id="IPR050979">
    <property type="entry name" value="LD-transpeptidase"/>
</dbReference>
<name>A0A7X0JMB8_9HYPH</name>
<evidence type="ECO:0000256" key="1">
    <source>
        <dbReference type="ARBA" id="ARBA00004752"/>
    </source>
</evidence>
<gene>
    <name evidence="9" type="ORF">F4695_002704</name>
</gene>
<dbReference type="SUPFAM" id="SSF47090">
    <property type="entry name" value="PGBD-like"/>
    <property type="match status" value="1"/>
</dbReference>
<evidence type="ECO:0000256" key="6">
    <source>
        <dbReference type="ARBA" id="ARBA00023316"/>
    </source>
</evidence>
<feature type="active site" description="Nucleophile" evidence="7">
    <location>
        <position position="103"/>
    </location>
</feature>
<dbReference type="Gene3D" id="1.10.101.10">
    <property type="entry name" value="PGBD-like superfamily/PGBD"/>
    <property type="match status" value="1"/>
</dbReference>
<evidence type="ECO:0000256" key="2">
    <source>
        <dbReference type="ARBA" id="ARBA00005992"/>
    </source>
</evidence>
<evidence type="ECO:0000313" key="9">
    <source>
        <dbReference type="EMBL" id="MBB6509347.1"/>
    </source>
</evidence>
<dbReference type="SUPFAM" id="SSF141523">
    <property type="entry name" value="L,D-transpeptidase catalytic domain-like"/>
    <property type="match status" value="1"/>
</dbReference>
<reference evidence="9 10" key="1">
    <citation type="submission" date="2020-08" db="EMBL/GenBank/DDBJ databases">
        <title>The Agave Microbiome: Exploring the role of microbial communities in plant adaptations to desert environments.</title>
        <authorList>
            <person name="Partida-Martinez L.P."/>
        </authorList>
    </citation>
    <scope>NUCLEOTIDE SEQUENCE [LARGE SCALE GENOMIC DNA]</scope>
    <source>
        <strain evidence="9 10">AS3.12</strain>
    </source>
</reference>
<comment type="caution">
    <text evidence="9">The sequence shown here is derived from an EMBL/GenBank/DDBJ whole genome shotgun (WGS) entry which is preliminary data.</text>
</comment>
<evidence type="ECO:0000313" key="10">
    <source>
        <dbReference type="Proteomes" id="UP000585437"/>
    </source>
</evidence>
<dbReference type="NCBIfam" id="NF004786">
    <property type="entry name" value="PRK06132.1-3"/>
    <property type="match status" value="1"/>
</dbReference>
<dbReference type="InterPro" id="IPR036365">
    <property type="entry name" value="PGBD-like_sf"/>
</dbReference>
<sequence>MSATMLSPPAFAADSVPLQIIVSKDKQSLTVYEGETVVARSRISSGKAGHDTPTGIFSILEKRKYHESNIYSNAPMPFMQRITWSGIALHEGNVPNYPASHGCVRLPSGFATKLYGLTERGAHVIVTDADVVPQRIEDVVLFSPRKPLPPGTLMTDVDLRTASIKASPKKPVEVAMNVAPANPNRATDALPPQPDDLEEAQTHALRILITRRTDRETLMDAQKLLEEMGFETGGSDGYVGPLTRSAVAGFKRWKGLKQTGPMISGEFIDALYASAGQPKPPAGQIMVRQNFEPLFEAPVGIKAPEVALGTHLFTVDKIDRSIESADWHAVTLPNVLSDATMKRLGITMAADAKLPGAAKAALDRIEISQDVRDRIETLMADGTSVTINDESLGPETGKGTDFVTLTKSSKSEMVAVQDIGSTPAAEPRAKRSIIRYQGGVGLY</sequence>
<dbReference type="GO" id="GO:0005576">
    <property type="term" value="C:extracellular region"/>
    <property type="evidence" value="ECO:0007669"/>
    <property type="project" value="TreeGrafter"/>
</dbReference>
<evidence type="ECO:0000259" key="8">
    <source>
        <dbReference type="PROSITE" id="PS52029"/>
    </source>
</evidence>
<keyword evidence="10" id="KW-1185">Reference proteome</keyword>
<dbReference type="PANTHER" id="PTHR30582:SF2">
    <property type="entry name" value="L,D-TRANSPEPTIDASE YCIB-RELATED"/>
    <property type="match status" value="1"/>
</dbReference>
<dbReference type="GO" id="GO:0018104">
    <property type="term" value="P:peptidoglycan-protein cross-linking"/>
    <property type="evidence" value="ECO:0007669"/>
    <property type="project" value="TreeGrafter"/>
</dbReference>
<dbReference type="GO" id="GO:0071555">
    <property type="term" value="P:cell wall organization"/>
    <property type="evidence" value="ECO:0007669"/>
    <property type="project" value="UniProtKB-UniRule"/>
</dbReference>
<dbReference type="InterPro" id="IPR038063">
    <property type="entry name" value="Transpep_catalytic_dom"/>
</dbReference>
<dbReference type="GO" id="GO:0071972">
    <property type="term" value="F:peptidoglycan L,D-transpeptidase activity"/>
    <property type="evidence" value="ECO:0007669"/>
    <property type="project" value="TreeGrafter"/>
</dbReference>
<dbReference type="AlphaFoldDB" id="A0A7X0JMB8"/>
<evidence type="ECO:0000256" key="3">
    <source>
        <dbReference type="ARBA" id="ARBA00022679"/>
    </source>
</evidence>
<feature type="domain" description="L,D-TPase catalytic" evidence="8">
    <location>
        <begin position="18"/>
        <end position="127"/>
    </location>
</feature>
<dbReference type="EMBL" id="JACHBU010000004">
    <property type="protein sequence ID" value="MBB6509347.1"/>
    <property type="molecule type" value="Genomic_DNA"/>
</dbReference>
<dbReference type="PROSITE" id="PS52029">
    <property type="entry name" value="LD_TPASE"/>
    <property type="match status" value="1"/>
</dbReference>
<keyword evidence="9" id="KW-0378">Hydrolase</keyword>
<dbReference type="InterPro" id="IPR002477">
    <property type="entry name" value="Peptidoglycan-bd-like"/>
</dbReference>
<dbReference type="InterPro" id="IPR005490">
    <property type="entry name" value="LD_TPept_cat_dom"/>
</dbReference>
<evidence type="ECO:0000256" key="5">
    <source>
        <dbReference type="ARBA" id="ARBA00022984"/>
    </source>
</evidence>
<proteinExistence type="inferred from homology"/>
<dbReference type="InterPro" id="IPR016915">
    <property type="entry name" value="UCP029342"/>
</dbReference>
<dbReference type="GO" id="GO:0008360">
    <property type="term" value="P:regulation of cell shape"/>
    <property type="evidence" value="ECO:0007669"/>
    <property type="project" value="UniProtKB-UniRule"/>
</dbReference>
<dbReference type="Pfam" id="PF01471">
    <property type="entry name" value="PG_binding_1"/>
    <property type="match status" value="1"/>
</dbReference>
<dbReference type="NCBIfam" id="NF004785">
    <property type="entry name" value="PRK06132.1-2"/>
    <property type="match status" value="1"/>
</dbReference>
<organism evidence="9 10">
    <name type="scientific">Rhizobium soli</name>
    <dbReference type="NCBI Taxonomy" id="424798"/>
    <lineage>
        <taxon>Bacteria</taxon>
        <taxon>Pseudomonadati</taxon>
        <taxon>Pseudomonadota</taxon>
        <taxon>Alphaproteobacteria</taxon>
        <taxon>Hyphomicrobiales</taxon>
        <taxon>Rhizobiaceae</taxon>
        <taxon>Rhizobium/Agrobacterium group</taxon>
        <taxon>Rhizobium</taxon>
    </lineage>
</organism>
<feature type="active site" description="Proton donor/acceptor" evidence="7">
    <location>
        <position position="90"/>
    </location>
</feature>
<dbReference type="PANTHER" id="PTHR30582">
    <property type="entry name" value="L,D-TRANSPEPTIDASE"/>
    <property type="match status" value="1"/>
</dbReference>
<accession>A0A7X0JMB8</accession>
<dbReference type="Pfam" id="PF03734">
    <property type="entry name" value="YkuD"/>
    <property type="match status" value="1"/>
</dbReference>
<dbReference type="InterPro" id="IPR036366">
    <property type="entry name" value="PGBDSf"/>
</dbReference>
<comment type="pathway">
    <text evidence="1 7">Cell wall biogenesis; peptidoglycan biosynthesis.</text>
</comment>
<evidence type="ECO:0000256" key="7">
    <source>
        <dbReference type="PROSITE-ProRule" id="PRU01373"/>
    </source>
</evidence>
<evidence type="ECO:0000256" key="4">
    <source>
        <dbReference type="ARBA" id="ARBA00022960"/>
    </source>
</evidence>
<dbReference type="UniPathway" id="UPA00219"/>
<keyword evidence="4 7" id="KW-0133">Cell shape</keyword>
<dbReference type="GO" id="GO:0016740">
    <property type="term" value="F:transferase activity"/>
    <property type="evidence" value="ECO:0007669"/>
    <property type="project" value="UniProtKB-KW"/>
</dbReference>
<keyword evidence="3" id="KW-0808">Transferase</keyword>
<protein>
    <submittedName>
        <fullName evidence="9">Peptidoglycan hydrolase-like protein with peptidoglycan-binding domain</fullName>
    </submittedName>
</protein>
<keyword evidence="5 7" id="KW-0573">Peptidoglycan synthesis</keyword>
<dbReference type="Proteomes" id="UP000585437">
    <property type="component" value="Unassembled WGS sequence"/>
</dbReference>
<dbReference type="PIRSF" id="PIRSF029342">
    <property type="entry name" value="UCP029342_ErfK/YbiS/YcfS/YnhG"/>
    <property type="match status" value="1"/>
</dbReference>
<keyword evidence="6 7" id="KW-0961">Cell wall biogenesis/degradation</keyword>